<dbReference type="EMBL" id="MAXA01000246">
    <property type="protein sequence ID" value="OHV22537.1"/>
    <property type="molecule type" value="Genomic_DNA"/>
</dbReference>
<evidence type="ECO:0000259" key="10">
    <source>
        <dbReference type="Pfam" id="PF00298"/>
    </source>
</evidence>
<comment type="caution">
    <text evidence="12">The sequence shown here is derived from an EMBL/GenBank/DDBJ whole genome shotgun (WGS) entry which is preliminary data.</text>
</comment>
<accession>A0A1S1PMN2</accession>
<evidence type="ECO:0000256" key="2">
    <source>
        <dbReference type="ARBA" id="ARBA00022481"/>
    </source>
</evidence>
<evidence type="ECO:0000256" key="6">
    <source>
        <dbReference type="ARBA" id="ARBA00023274"/>
    </source>
</evidence>
<dbReference type="GO" id="GO:0070180">
    <property type="term" value="F:large ribosomal subunit rRNA binding"/>
    <property type="evidence" value="ECO:0007669"/>
    <property type="project" value="UniProtKB-UniRule"/>
</dbReference>
<dbReference type="PROSITE" id="PS00359">
    <property type="entry name" value="RIBOSOMAL_L11"/>
    <property type="match status" value="1"/>
</dbReference>
<dbReference type="Gene3D" id="3.30.1550.10">
    <property type="entry name" value="Ribosomal protein L11/L12, N-terminal domain"/>
    <property type="match status" value="1"/>
</dbReference>
<dbReference type="InterPro" id="IPR020784">
    <property type="entry name" value="Ribosomal_uL11_N"/>
</dbReference>
<evidence type="ECO:0000256" key="8">
    <source>
        <dbReference type="RuleBase" id="RU003978"/>
    </source>
</evidence>
<dbReference type="InterPro" id="IPR036769">
    <property type="entry name" value="Ribosomal_uL11_C_sf"/>
</dbReference>
<dbReference type="Proteomes" id="UP000179769">
    <property type="component" value="Unassembled WGS sequence"/>
</dbReference>
<proteinExistence type="inferred from homology"/>
<comment type="function">
    <text evidence="7 9">Forms part of the ribosomal stalk which helps the ribosome interact with GTP-bound translation factors.</text>
</comment>
<sequence>MPPKKKKITALIKLQINAGKATPAPPVGPALGQHGVNIMEFCKQYNAATESQTGNVVPVEITVYDDRSFTFVTKTPPAARLILKAAGVDKGSGTPHRVKVAKLTPAQVREIAQTKLPDLNANSIEAAEKIIAGTARSMGITVGE</sequence>
<keyword evidence="4 7" id="KW-0694">RNA-binding</keyword>
<dbReference type="SMART" id="SM00649">
    <property type="entry name" value="RL11"/>
    <property type="match status" value="1"/>
</dbReference>
<evidence type="ECO:0000256" key="9">
    <source>
        <dbReference type="RuleBase" id="RU003979"/>
    </source>
</evidence>
<evidence type="ECO:0000256" key="4">
    <source>
        <dbReference type="ARBA" id="ARBA00022884"/>
    </source>
</evidence>
<dbReference type="GO" id="GO:0006412">
    <property type="term" value="P:translation"/>
    <property type="evidence" value="ECO:0007669"/>
    <property type="project" value="UniProtKB-UniRule"/>
</dbReference>
<feature type="domain" description="Large ribosomal subunit protein uL11 N-terminal" evidence="11">
    <location>
        <begin position="12"/>
        <end position="69"/>
    </location>
</feature>
<dbReference type="PANTHER" id="PTHR11661:SF1">
    <property type="entry name" value="LARGE RIBOSOMAL SUBUNIT PROTEIN UL11M"/>
    <property type="match status" value="1"/>
</dbReference>
<comment type="subunit">
    <text evidence="7">Part of the ribosomal stalk of the 50S ribosomal subunit. Interacts with L10 and the large rRNA to form the base of the stalk. L10 forms an elongated spine to which L12 dimers bind in a sequential fashion forming a multimeric L10(L12)X complex.</text>
</comment>
<dbReference type="InterPro" id="IPR020785">
    <property type="entry name" value="Ribosomal_uL11_CS"/>
</dbReference>
<dbReference type="RefSeq" id="WP_018505143.1">
    <property type="nucleotide sequence ID" value="NZ_JBFLUH010000068.1"/>
</dbReference>
<dbReference type="GO" id="GO:0022625">
    <property type="term" value="C:cytosolic large ribosomal subunit"/>
    <property type="evidence" value="ECO:0007669"/>
    <property type="project" value="TreeGrafter"/>
</dbReference>
<dbReference type="CDD" id="cd00349">
    <property type="entry name" value="Ribosomal_L11"/>
    <property type="match status" value="1"/>
</dbReference>
<evidence type="ECO:0000256" key="7">
    <source>
        <dbReference type="HAMAP-Rule" id="MF_00736"/>
    </source>
</evidence>
<dbReference type="Pfam" id="PF03946">
    <property type="entry name" value="Ribosomal_L11_N"/>
    <property type="match status" value="1"/>
</dbReference>
<name>A0A1S1PMN2_9ACTN</name>
<evidence type="ECO:0000313" key="12">
    <source>
        <dbReference type="EMBL" id="OHV22537.1"/>
    </source>
</evidence>
<keyword evidence="13" id="KW-1185">Reference proteome</keyword>
<comment type="PTM">
    <text evidence="7 9">One or more lysine residues are methylated.</text>
</comment>
<dbReference type="PANTHER" id="PTHR11661">
    <property type="entry name" value="60S RIBOSOMAL PROTEIN L12"/>
    <property type="match status" value="1"/>
</dbReference>
<dbReference type="NCBIfam" id="TIGR01632">
    <property type="entry name" value="L11_bact"/>
    <property type="match status" value="1"/>
</dbReference>
<feature type="domain" description="Large ribosomal subunit protein uL11 C-terminal" evidence="10">
    <location>
        <begin position="74"/>
        <end position="142"/>
    </location>
</feature>
<dbReference type="SMR" id="A0A1S1PMN2"/>
<dbReference type="FunFam" id="1.10.10.250:FF:000001">
    <property type="entry name" value="50S ribosomal protein L11"/>
    <property type="match status" value="1"/>
</dbReference>
<keyword evidence="5 7" id="KW-0689">Ribosomal protein</keyword>
<evidence type="ECO:0000256" key="1">
    <source>
        <dbReference type="ARBA" id="ARBA00010537"/>
    </source>
</evidence>
<dbReference type="InterPro" id="IPR006519">
    <property type="entry name" value="Ribosomal_uL11_bac-typ"/>
</dbReference>
<protein>
    <recommendedName>
        <fullName evidence="7">Large ribosomal subunit protein uL11</fullName>
    </recommendedName>
</protein>
<dbReference type="Gene3D" id="1.10.10.250">
    <property type="entry name" value="Ribosomal protein L11, C-terminal domain"/>
    <property type="match status" value="1"/>
</dbReference>
<dbReference type="InterPro" id="IPR020783">
    <property type="entry name" value="Ribosomal_uL11_C"/>
</dbReference>
<evidence type="ECO:0000259" key="11">
    <source>
        <dbReference type="Pfam" id="PF03946"/>
    </source>
</evidence>
<dbReference type="InterPro" id="IPR000911">
    <property type="entry name" value="Ribosomal_uL11"/>
</dbReference>
<keyword evidence="3 7" id="KW-0699">rRNA-binding</keyword>
<dbReference type="AlphaFoldDB" id="A0A1S1PMN2"/>
<dbReference type="HAMAP" id="MF_00736">
    <property type="entry name" value="Ribosomal_uL11"/>
    <property type="match status" value="1"/>
</dbReference>
<evidence type="ECO:0000256" key="3">
    <source>
        <dbReference type="ARBA" id="ARBA00022730"/>
    </source>
</evidence>
<gene>
    <name evidence="7" type="primary">rplK</name>
    <name evidence="12" type="ORF">BBK14_07100</name>
</gene>
<evidence type="ECO:0000256" key="5">
    <source>
        <dbReference type="ARBA" id="ARBA00022980"/>
    </source>
</evidence>
<dbReference type="SUPFAM" id="SSF54747">
    <property type="entry name" value="Ribosomal L11/L12e N-terminal domain"/>
    <property type="match status" value="1"/>
</dbReference>
<organism evidence="12 13">
    <name type="scientific">Parafrankia soli</name>
    <dbReference type="NCBI Taxonomy" id="2599596"/>
    <lineage>
        <taxon>Bacteria</taxon>
        <taxon>Bacillati</taxon>
        <taxon>Actinomycetota</taxon>
        <taxon>Actinomycetes</taxon>
        <taxon>Frankiales</taxon>
        <taxon>Frankiaceae</taxon>
        <taxon>Parafrankia</taxon>
    </lineage>
</organism>
<evidence type="ECO:0000313" key="13">
    <source>
        <dbReference type="Proteomes" id="UP000179769"/>
    </source>
</evidence>
<dbReference type="Pfam" id="PF00298">
    <property type="entry name" value="Ribosomal_L11"/>
    <property type="match status" value="1"/>
</dbReference>
<reference evidence="13" key="1">
    <citation type="submission" date="2016-07" db="EMBL/GenBank/DDBJ databases">
        <title>Frankia sp. NRRL B-16219 Genome sequencing.</title>
        <authorList>
            <person name="Ghodhbane-Gtari F."/>
            <person name="Swanson E."/>
            <person name="Gueddou A."/>
            <person name="Louati M."/>
            <person name="Nouioui I."/>
            <person name="Hezbri K."/>
            <person name="Abebe-Akele F."/>
            <person name="Simpson S."/>
            <person name="Morris K."/>
            <person name="Thomas K."/>
            <person name="Gtari M."/>
            <person name="Tisa L.S."/>
        </authorList>
    </citation>
    <scope>NUCLEOTIDE SEQUENCE [LARGE SCALE GENOMIC DNA]</scope>
    <source>
        <strain evidence="13">NRRL B-16219</strain>
    </source>
</reference>
<keyword evidence="6 7" id="KW-0687">Ribonucleoprotein</keyword>
<dbReference type="SUPFAM" id="SSF46906">
    <property type="entry name" value="Ribosomal protein L11, C-terminal domain"/>
    <property type="match status" value="1"/>
</dbReference>
<dbReference type="GO" id="GO:0003735">
    <property type="term" value="F:structural constituent of ribosome"/>
    <property type="evidence" value="ECO:0007669"/>
    <property type="project" value="InterPro"/>
</dbReference>
<comment type="similarity">
    <text evidence="1 7 8">Belongs to the universal ribosomal protein uL11 family.</text>
</comment>
<dbReference type="OrthoDB" id="9802408at2"/>
<dbReference type="InterPro" id="IPR036796">
    <property type="entry name" value="Ribosomal_uL11_N_sf"/>
</dbReference>
<keyword evidence="2 7" id="KW-0488">Methylation</keyword>
<dbReference type="FunFam" id="3.30.1550.10:FF:000001">
    <property type="entry name" value="50S ribosomal protein L11"/>
    <property type="match status" value="1"/>
</dbReference>